<dbReference type="EMBL" id="OZ021744">
    <property type="protein sequence ID" value="CAK9311314.1"/>
    <property type="molecule type" value="Genomic_DNA"/>
</dbReference>
<feature type="transmembrane region" description="Helical" evidence="1">
    <location>
        <begin position="48"/>
        <end position="67"/>
    </location>
</feature>
<name>A0ABP0XT20_9ROSI</name>
<gene>
    <name evidence="2" type="ORF">CITCOLO1_LOCUS2969</name>
</gene>
<evidence type="ECO:0000313" key="3">
    <source>
        <dbReference type="Proteomes" id="UP001642487"/>
    </source>
</evidence>
<keyword evidence="1" id="KW-1133">Transmembrane helix</keyword>
<reference evidence="2 3" key="1">
    <citation type="submission" date="2024-03" db="EMBL/GenBank/DDBJ databases">
        <authorList>
            <person name="Gkanogiannis A."/>
            <person name="Becerra Lopez-Lavalle L."/>
        </authorList>
    </citation>
    <scope>NUCLEOTIDE SEQUENCE [LARGE SCALE GENOMIC DNA]</scope>
</reference>
<sequence length="240" mass="26908">MFPPSSELRSLASMAKWCGGLIDEELDCYRSNWSEEVCFKGKVMWTLLSRWVVMLITQSAFLVRFYFGRKREEDDQRRSESPSIKAILWSFGLSCGQTEKEIGGQGLIWGKGNEVGLMSMMVKRMGWFVAVPKSSIRAPRPQLKLASTLGGLETHSTRVGEEYHGMRRELEVSVRPSDLLAEDGDLGFDQLIVSYSNNESFLSTLMLNKATEEGVKGLILEDADAQGDSNSNTLSKVLFE</sequence>
<proteinExistence type="predicted"/>
<keyword evidence="1" id="KW-0472">Membrane</keyword>
<evidence type="ECO:0000313" key="2">
    <source>
        <dbReference type="EMBL" id="CAK9311314.1"/>
    </source>
</evidence>
<keyword evidence="3" id="KW-1185">Reference proteome</keyword>
<protein>
    <submittedName>
        <fullName evidence="2">Uncharacterized protein</fullName>
    </submittedName>
</protein>
<organism evidence="2 3">
    <name type="scientific">Citrullus colocynthis</name>
    <name type="common">colocynth</name>
    <dbReference type="NCBI Taxonomy" id="252529"/>
    <lineage>
        <taxon>Eukaryota</taxon>
        <taxon>Viridiplantae</taxon>
        <taxon>Streptophyta</taxon>
        <taxon>Embryophyta</taxon>
        <taxon>Tracheophyta</taxon>
        <taxon>Spermatophyta</taxon>
        <taxon>Magnoliopsida</taxon>
        <taxon>eudicotyledons</taxon>
        <taxon>Gunneridae</taxon>
        <taxon>Pentapetalae</taxon>
        <taxon>rosids</taxon>
        <taxon>fabids</taxon>
        <taxon>Cucurbitales</taxon>
        <taxon>Cucurbitaceae</taxon>
        <taxon>Benincaseae</taxon>
        <taxon>Citrullus</taxon>
    </lineage>
</organism>
<keyword evidence="1" id="KW-0812">Transmembrane</keyword>
<dbReference type="Proteomes" id="UP001642487">
    <property type="component" value="Chromosome 10"/>
</dbReference>
<accession>A0ABP0XT20</accession>
<evidence type="ECO:0000256" key="1">
    <source>
        <dbReference type="SAM" id="Phobius"/>
    </source>
</evidence>